<reference evidence="5" key="4">
    <citation type="submission" date="2019-05" db="EMBL/GenBank/DDBJ databases">
        <authorList>
            <consortium name="Pathogen Informatics"/>
        </authorList>
    </citation>
    <scope>NUCLEOTIDE SEQUENCE</scope>
    <source>
        <strain evidence="5">17X</strain>
    </source>
</reference>
<dbReference type="OMA" id="VYWKNKK"/>
<evidence type="ECO:0000256" key="2">
    <source>
        <dbReference type="SAM" id="MobiDB-lite"/>
    </source>
</evidence>
<gene>
    <name evidence="5" type="ORF">PY17X_1132800</name>
    <name evidence="4" type="ORF">PYYM_1133700</name>
</gene>
<dbReference type="GO" id="GO:0006508">
    <property type="term" value="P:proteolysis"/>
    <property type="evidence" value="ECO:0007669"/>
    <property type="project" value="InterPro"/>
</dbReference>
<reference evidence="6 7" key="1">
    <citation type="journal article" date="2014" name="BMC Biol.">
        <title>A comprehensive evaluation of rodent malaria parasite genomes and gene expression.</title>
        <authorList>
            <person name="Otto T.D."/>
            <person name="Bohme U."/>
            <person name="Jackson A.P."/>
            <person name="Hunt M."/>
            <person name="Franke-Fayard B."/>
            <person name="Hoeijmakers W.A."/>
            <person name="Religa A.A."/>
            <person name="Robertson L."/>
            <person name="Sanders M."/>
            <person name="Ogun S.A."/>
            <person name="Cunningham D."/>
            <person name="Erhart A."/>
            <person name="Billker O."/>
            <person name="Khan S.M."/>
            <person name="Stunnenberg H.G."/>
            <person name="Langhorne J."/>
            <person name="Holder A.A."/>
            <person name="Waters A.P."/>
            <person name="Newbold C.I."/>
            <person name="Pain A."/>
            <person name="Berriman M."/>
            <person name="Janse C.J."/>
        </authorList>
    </citation>
    <scope>NUCLEOTIDE SEQUENCE [LARGE SCALE GENOMIC DNA]</scope>
    <source>
        <strain evidence="5 6">17X</strain>
        <strain evidence="4 7">YM</strain>
    </source>
</reference>
<evidence type="ECO:0000313" key="5">
    <source>
        <dbReference type="EMBL" id="VTZ79601.1"/>
    </source>
</evidence>
<dbReference type="EMBL" id="LK934639">
    <property type="protein sequence ID" value="CDU19016.1"/>
    <property type="molecule type" value="Genomic_DNA"/>
</dbReference>
<dbReference type="GO" id="GO:0005737">
    <property type="term" value="C:cytoplasm"/>
    <property type="evidence" value="ECO:0007669"/>
    <property type="project" value="TreeGrafter"/>
</dbReference>
<dbReference type="KEGG" id="pyo:PY17X_1132800"/>
<evidence type="ECO:0000313" key="4">
    <source>
        <dbReference type="EMBL" id="CDU19016.1"/>
    </source>
</evidence>
<organism evidence="4 7">
    <name type="scientific">Plasmodium yoelii</name>
    <dbReference type="NCBI Taxonomy" id="5861"/>
    <lineage>
        <taxon>Eukaryota</taxon>
        <taxon>Sar</taxon>
        <taxon>Alveolata</taxon>
        <taxon>Apicomplexa</taxon>
        <taxon>Aconoidasida</taxon>
        <taxon>Haemosporida</taxon>
        <taxon>Plasmodiidae</taxon>
        <taxon>Plasmodium</taxon>
        <taxon>Plasmodium (Vinckeia)</taxon>
    </lineage>
</organism>
<keyword evidence="4" id="KW-0378">Hydrolase</keyword>
<dbReference type="InterPro" id="IPR035892">
    <property type="entry name" value="C2_domain_sf"/>
</dbReference>
<dbReference type="VEuPathDB" id="PlasmoDB:PY04890"/>
<name>A0A077Y6E8_PLAYE</name>
<reference evidence="5" key="3">
    <citation type="submission" date="2014-05" db="EMBL/GenBank/DDBJ databases">
        <authorList>
            <person name="Aslett M.A."/>
            <person name="De Silva N."/>
        </authorList>
    </citation>
    <scope>NUCLEOTIDE SEQUENCE</scope>
    <source>
        <strain evidence="5">17X</strain>
    </source>
</reference>
<dbReference type="PANTHER" id="PTHR48104">
    <property type="entry name" value="METACASPASE-4"/>
    <property type="match status" value="1"/>
</dbReference>
<dbReference type="Proteomes" id="UP000072904">
    <property type="component" value="Chromosome 11"/>
</dbReference>
<comment type="similarity">
    <text evidence="1">Belongs to the peptidase C14B family.</text>
</comment>
<dbReference type="GeneID" id="3790598"/>
<dbReference type="VEuPathDB" id="PlasmoDB:PYYM_1133700"/>
<protein>
    <submittedName>
        <fullName evidence="4 5">Metacaspase-1, putative</fullName>
        <ecNumber evidence="4">3.4.22.-</ecNumber>
    </submittedName>
</protein>
<feature type="domain" description="Peptidase C14 caspase" evidence="3">
    <location>
        <begin position="326"/>
        <end position="494"/>
    </location>
</feature>
<dbReference type="OrthoDB" id="3223806at2759"/>
<dbReference type="EC" id="3.4.22.-" evidence="4"/>
<evidence type="ECO:0000259" key="3">
    <source>
        <dbReference type="Pfam" id="PF00656"/>
    </source>
</evidence>
<sequence length="600" mass="70770">MSFQMDQIYVKAHELKFVNNLERNSHYVKIYWDDKKYKSQTKDGGCYIFNENFLIPITNIYDQKDQLIYVEIWESNLLNKQCAYTFFTLNSIKIGQIIKENITFIEVLKKCTLELSINIVRNQKDIIFFNIKELLPTFQDQEIRNAIWKNEDEASIIKQLINTNTNTIDGITNLESNKNNQNYNKTFQKSKENNSIYTSGEEIQNNYIPISTPEYVSHYIYKGANENSSNYINKTKDSLFPTYLNNYTYNNDIKNPYDIPNDVHYNNSSNNNSYSNYDYNNSKNHAPFSNSDNDKFYHYKEHLQYSRNYIPSPNSEKILYFSCGNKKKALLIGIDYCGTSHELKGSINDAIIINDLLIKKYNFYDSSMNILKLIDNQTNPNYRPTKRNILSALEWLVQDNNPGDIFFFFYSGHSYKKYDYTCIEKGGYNQTIVPCDFQTEGEIIDNDLHKYLIQPLKDGVKLVSFIDCPNSEGILNLGYKYKLKKEKWKETYNPFHVVADVTQFSYSKINEFPTEINLLEHVLITNNIESLTYHHMIQSIYSYINLYNKKKKKIYLMSSQKFNIDRKFDFKNILKNSNSELGQQTNVIKWKKKKDKKGKK</sequence>
<evidence type="ECO:0000256" key="1">
    <source>
        <dbReference type="ARBA" id="ARBA00009005"/>
    </source>
</evidence>
<dbReference type="Gene3D" id="3.40.50.12660">
    <property type="match status" value="1"/>
</dbReference>
<dbReference type="EMBL" id="LM993665">
    <property type="protein sequence ID" value="VTZ79601.1"/>
    <property type="molecule type" value="Genomic_DNA"/>
</dbReference>
<accession>A0A077Y6E8</accession>
<evidence type="ECO:0000313" key="7">
    <source>
        <dbReference type="Proteomes" id="UP000072904"/>
    </source>
</evidence>
<dbReference type="GO" id="GO:0004197">
    <property type="term" value="F:cysteine-type endopeptidase activity"/>
    <property type="evidence" value="ECO:0007669"/>
    <property type="project" value="InterPro"/>
</dbReference>
<proteinExistence type="inferred from homology"/>
<reference evidence="4" key="2">
    <citation type="submission" date="2014-05" db="EMBL/GenBank/DDBJ databases">
        <authorList>
            <person name="Aslett A.Martin."/>
            <person name="De Silva Nishadi"/>
        </authorList>
    </citation>
    <scope>NUCLEOTIDE SEQUENCE</scope>
    <source>
        <strain evidence="4">YM</strain>
    </source>
</reference>
<dbReference type="SUPFAM" id="SSF49562">
    <property type="entry name" value="C2 domain (Calcium/lipid-binding domain, CaLB)"/>
    <property type="match status" value="1"/>
</dbReference>
<feature type="compositionally biased region" description="Low complexity" evidence="2">
    <location>
        <begin position="265"/>
        <end position="284"/>
    </location>
</feature>
<dbReference type="VEuPathDB" id="PlasmoDB:Py17XNL_001105723"/>
<evidence type="ECO:0000313" key="6">
    <source>
        <dbReference type="Proteomes" id="UP000072874"/>
    </source>
</evidence>
<dbReference type="Proteomes" id="UP000072874">
    <property type="component" value="Chromosome 11"/>
</dbReference>
<feature type="region of interest" description="Disordered" evidence="2">
    <location>
        <begin position="264"/>
        <end position="285"/>
    </location>
</feature>
<dbReference type="Pfam" id="PF00656">
    <property type="entry name" value="Peptidase_C14"/>
    <property type="match status" value="1"/>
</dbReference>
<dbReference type="RefSeq" id="XP_022812447.1">
    <property type="nucleotide sequence ID" value="XM_022956562.1"/>
</dbReference>
<dbReference type="AlphaFoldDB" id="A0A077Y6E8"/>
<dbReference type="InterPro" id="IPR011600">
    <property type="entry name" value="Pept_C14_caspase"/>
</dbReference>
<dbReference type="InterPro" id="IPR050452">
    <property type="entry name" value="Metacaspase"/>
</dbReference>
<dbReference type="VEuPathDB" id="PlasmoDB:PY17X_1132800"/>
<dbReference type="PANTHER" id="PTHR48104:SF30">
    <property type="entry name" value="METACASPASE-1"/>
    <property type="match status" value="1"/>
</dbReference>